<name>A0ABW4MET8_9SPHN</name>
<keyword evidence="1" id="KW-1133">Transmembrane helix</keyword>
<evidence type="ECO:0008006" key="4">
    <source>
        <dbReference type="Google" id="ProtNLM"/>
    </source>
</evidence>
<keyword evidence="1" id="KW-0472">Membrane</keyword>
<keyword evidence="3" id="KW-1185">Reference proteome</keyword>
<feature type="transmembrane region" description="Helical" evidence="1">
    <location>
        <begin position="12"/>
        <end position="32"/>
    </location>
</feature>
<evidence type="ECO:0000313" key="2">
    <source>
        <dbReference type="EMBL" id="MFD1766870.1"/>
    </source>
</evidence>
<feature type="transmembrane region" description="Helical" evidence="1">
    <location>
        <begin position="38"/>
        <end position="57"/>
    </location>
</feature>
<proteinExistence type="predicted"/>
<reference evidence="3" key="1">
    <citation type="journal article" date="2019" name="Int. J. Syst. Evol. Microbiol.">
        <title>The Global Catalogue of Microorganisms (GCM) 10K type strain sequencing project: providing services to taxonomists for standard genome sequencing and annotation.</title>
        <authorList>
            <consortium name="The Broad Institute Genomics Platform"/>
            <consortium name="The Broad Institute Genome Sequencing Center for Infectious Disease"/>
            <person name="Wu L."/>
            <person name="Ma J."/>
        </authorList>
    </citation>
    <scope>NUCLEOTIDE SEQUENCE [LARGE SCALE GENOMIC DNA]</scope>
    <source>
        <strain evidence="3">CGMCC 1.12449</strain>
    </source>
</reference>
<feature type="transmembrane region" description="Helical" evidence="1">
    <location>
        <begin position="95"/>
        <end position="114"/>
    </location>
</feature>
<keyword evidence="1" id="KW-0812">Transmembrane</keyword>
<sequence length="121" mass="12603">MHDIGNGRGTRWRWFFYAAATYNLVIGGAGLANSAAAVNDRIVGLLVLCFGIVYAIVGRDPARFGPVLWAGIVGKAGIVALLLPDVFAGSAAPGTGAILSGDALFTIGFLVFLLRRRVTPA</sequence>
<organism evidence="2 3">
    <name type="scientific">Sphingorhabdus buctiana</name>
    <dbReference type="NCBI Taxonomy" id="1508805"/>
    <lineage>
        <taxon>Bacteria</taxon>
        <taxon>Pseudomonadati</taxon>
        <taxon>Pseudomonadota</taxon>
        <taxon>Alphaproteobacteria</taxon>
        <taxon>Sphingomonadales</taxon>
        <taxon>Sphingomonadaceae</taxon>
        <taxon>Sphingorhabdus</taxon>
    </lineage>
</organism>
<gene>
    <name evidence="2" type="ORF">ACFSAG_08450</name>
</gene>
<evidence type="ECO:0000256" key="1">
    <source>
        <dbReference type="SAM" id="Phobius"/>
    </source>
</evidence>
<dbReference type="EMBL" id="JBHUEL010000008">
    <property type="protein sequence ID" value="MFD1766870.1"/>
    <property type="molecule type" value="Genomic_DNA"/>
</dbReference>
<dbReference type="Proteomes" id="UP001597215">
    <property type="component" value="Unassembled WGS sequence"/>
</dbReference>
<feature type="transmembrane region" description="Helical" evidence="1">
    <location>
        <begin position="64"/>
        <end position="83"/>
    </location>
</feature>
<evidence type="ECO:0000313" key="3">
    <source>
        <dbReference type="Proteomes" id="UP001597215"/>
    </source>
</evidence>
<dbReference type="RefSeq" id="WP_381513492.1">
    <property type="nucleotide sequence ID" value="NZ_JBHUEL010000008.1"/>
</dbReference>
<comment type="caution">
    <text evidence="2">The sequence shown here is derived from an EMBL/GenBank/DDBJ whole genome shotgun (WGS) entry which is preliminary data.</text>
</comment>
<protein>
    <recommendedName>
        <fullName evidence="4">SPW repeat-containing protein</fullName>
    </recommendedName>
</protein>
<accession>A0ABW4MET8</accession>